<accession>A0ABS4J1H6</accession>
<dbReference type="InterPro" id="IPR014036">
    <property type="entry name" value="DeoR-like_C"/>
</dbReference>
<keyword evidence="5" id="KW-1185">Reference proteome</keyword>
<organism evidence="4 5">
    <name type="scientific">Paenibacillus eucommiae</name>
    <dbReference type="NCBI Taxonomy" id="1355755"/>
    <lineage>
        <taxon>Bacteria</taxon>
        <taxon>Bacillati</taxon>
        <taxon>Bacillota</taxon>
        <taxon>Bacilli</taxon>
        <taxon>Bacillales</taxon>
        <taxon>Paenibacillaceae</taxon>
        <taxon>Paenibacillus</taxon>
    </lineage>
</organism>
<dbReference type="PANTHER" id="PTHR30363">
    <property type="entry name" value="HTH-TYPE TRANSCRIPTIONAL REGULATOR SRLR-RELATED"/>
    <property type="match status" value="1"/>
</dbReference>
<dbReference type="SMART" id="SM01134">
    <property type="entry name" value="DeoRC"/>
    <property type="match status" value="1"/>
</dbReference>
<dbReference type="Pfam" id="PF08220">
    <property type="entry name" value="HTH_DeoR"/>
    <property type="match status" value="1"/>
</dbReference>
<evidence type="ECO:0000256" key="2">
    <source>
        <dbReference type="ARBA" id="ARBA00023163"/>
    </source>
</evidence>
<dbReference type="PROSITE" id="PS51000">
    <property type="entry name" value="HTH_DEOR_2"/>
    <property type="match status" value="1"/>
</dbReference>
<dbReference type="SMART" id="SM00420">
    <property type="entry name" value="HTH_DEOR"/>
    <property type="match status" value="1"/>
</dbReference>
<dbReference type="SUPFAM" id="SSF46785">
    <property type="entry name" value="Winged helix' DNA-binding domain"/>
    <property type="match status" value="1"/>
</dbReference>
<gene>
    <name evidence="4" type="ORF">J2Z66_005310</name>
</gene>
<comment type="caution">
    <text evidence="4">The sequence shown here is derived from an EMBL/GenBank/DDBJ whole genome shotgun (WGS) entry which is preliminary data.</text>
</comment>
<protein>
    <submittedName>
        <fullName evidence="4">DeoR/GlpR family transcriptional regulator of sugar metabolism</fullName>
    </submittedName>
</protein>
<evidence type="ECO:0000256" key="1">
    <source>
        <dbReference type="ARBA" id="ARBA00023015"/>
    </source>
</evidence>
<keyword evidence="2" id="KW-0804">Transcription</keyword>
<dbReference type="InterPro" id="IPR036390">
    <property type="entry name" value="WH_DNA-bd_sf"/>
</dbReference>
<dbReference type="PANTHER" id="PTHR30363:SF44">
    <property type="entry name" value="AGA OPERON TRANSCRIPTIONAL REPRESSOR-RELATED"/>
    <property type="match status" value="1"/>
</dbReference>
<dbReference type="RefSeq" id="WP_281068889.1">
    <property type="nucleotide sequence ID" value="NZ_JAGGLB010000020.1"/>
</dbReference>
<evidence type="ECO:0000313" key="5">
    <source>
        <dbReference type="Proteomes" id="UP001519287"/>
    </source>
</evidence>
<proteinExistence type="predicted"/>
<keyword evidence="1" id="KW-0805">Transcription regulation</keyword>
<sequence length="253" mass="28213">MLSASKRREEIFELIHKEKQVRVSDLKDIFSTSGVTIRSDLIYLENKGLIERNFGTVSLKENQLKDVFDESHIKNLTEKKKIGDYAVNLVAENESIMIYTGSTSLQIAKGLKDHKNLIVVTNSIITAYELGKNPYIKTIMLGGYYNPDTNAVFGYHAIQQLSDYKLDKLFLSVDGISGSGGVTSEHPYETEICRAMINNAAQVIVTADFSKVGVSRFIQIADLSEIDMLITDDKAPVDELKKIEELSVKVVAV</sequence>
<dbReference type="EMBL" id="JAGGLB010000020">
    <property type="protein sequence ID" value="MBP1993684.1"/>
    <property type="molecule type" value="Genomic_DNA"/>
</dbReference>
<feature type="domain" description="HTH deoR-type" evidence="3">
    <location>
        <begin position="4"/>
        <end position="59"/>
    </location>
</feature>
<dbReference type="SUPFAM" id="SSF100950">
    <property type="entry name" value="NagB/RpiA/CoA transferase-like"/>
    <property type="match status" value="1"/>
</dbReference>
<reference evidence="4 5" key="1">
    <citation type="submission" date="2021-03" db="EMBL/GenBank/DDBJ databases">
        <title>Genomic Encyclopedia of Type Strains, Phase IV (KMG-IV): sequencing the most valuable type-strain genomes for metagenomic binning, comparative biology and taxonomic classification.</title>
        <authorList>
            <person name="Goeker M."/>
        </authorList>
    </citation>
    <scope>NUCLEOTIDE SEQUENCE [LARGE SCALE GENOMIC DNA]</scope>
    <source>
        <strain evidence="4 5">DSM 26048</strain>
    </source>
</reference>
<dbReference type="InterPro" id="IPR037171">
    <property type="entry name" value="NagB/RpiA_transferase-like"/>
</dbReference>
<dbReference type="Pfam" id="PF00455">
    <property type="entry name" value="DeoRC"/>
    <property type="match status" value="1"/>
</dbReference>
<dbReference type="Gene3D" id="3.40.50.1360">
    <property type="match status" value="1"/>
</dbReference>
<dbReference type="InterPro" id="IPR001034">
    <property type="entry name" value="DeoR_HTH"/>
</dbReference>
<name>A0ABS4J1H6_9BACL</name>
<dbReference type="InterPro" id="IPR050313">
    <property type="entry name" value="Carb_Metab_HTH_regulators"/>
</dbReference>
<evidence type="ECO:0000259" key="3">
    <source>
        <dbReference type="PROSITE" id="PS51000"/>
    </source>
</evidence>
<evidence type="ECO:0000313" key="4">
    <source>
        <dbReference type="EMBL" id="MBP1993684.1"/>
    </source>
</evidence>
<dbReference type="Proteomes" id="UP001519287">
    <property type="component" value="Unassembled WGS sequence"/>
</dbReference>